<gene>
    <name evidence="3" type="ORF">RM520_01400</name>
</gene>
<dbReference type="EMBL" id="JAVRHU010000001">
    <property type="protein sequence ID" value="MDT0620258.1"/>
    <property type="molecule type" value="Genomic_DNA"/>
</dbReference>
<name>A0ABU3BCQ2_9FLAO</name>
<dbReference type="Pfam" id="PF13739">
    <property type="entry name" value="PdaC"/>
    <property type="match status" value="1"/>
</dbReference>
<dbReference type="Gene3D" id="3.30.565.40">
    <property type="entry name" value="Fervidobacterium nodosum Rt17-B1 like"/>
    <property type="match status" value="1"/>
</dbReference>
<dbReference type="InterPro" id="IPR037126">
    <property type="entry name" value="PdaC/RsiV-like_sf"/>
</dbReference>
<evidence type="ECO:0000259" key="2">
    <source>
        <dbReference type="Pfam" id="PF13739"/>
    </source>
</evidence>
<comment type="caution">
    <text evidence="3">The sequence shown here is derived from an EMBL/GenBank/DDBJ whole genome shotgun (WGS) entry which is preliminary data.</text>
</comment>
<reference evidence="3 4" key="1">
    <citation type="submission" date="2023-09" db="EMBL/GenBank/DDBJ databases">
        <authorList>
            <person name="Rey-Velasco X."/>
        </authorList>
    </citation>
    <scope>NUCLEOTIDE SEQUENCE [LARGE SCALE GENOMIC DNA]</scope>
    <source>
        <strain evidence="3 4">P007</strain>
    </source>
</reference>
<organism evidence="3 4">
    <name type="scientific">Croceitalea vernalis</name>
    <dbReference type="NCBI Taxonomy" id="3075599"/>
    <lineage>
        <taxon>Bacteria</taxon>
        <taxon>Pseudomonadati</taxon>
        <taxon>Bacteroidota</taxon>
        <taxon>Flavobacteriia</taxon>
        <taxon>Flavobacteriales</taxon>
        <taxon>Flavobacteriaceae</taxon>
        <taxon>Croceitalea</taxon>
    </lineage>
</organism>
<protein>
    <submittedName>
        <fullName evidence="3">DUF4163 domain-containing protein</fullName>
    </submittedName>
</protein>
<evidence type="ECO:0000259" key="1">
    <source>
        <dbReference type="Pfam" id="PF11738"/>
    </source>
</evidence>
<keyword evidence="4" id="KW-1185">Reference proteome</keyword>
<dbReference type="InterPro" id="IPR025303">
    <property type="entry name" value="PdaC"/>
</dbReference>
<evidence type="ECO:0000313" key="3">
    <source>
        <dbReference type="EMBL" id="MDT0620258.1"/>
    </source>
</evidence>
<dbReference type="Gene3D" id="3.90.640.20">
    <property type="entry name" value="Heat-shock cognate protein, ATPase"/>
    <property type="match status" value="1"/>
</dbReference>
<dbReference type="Pfam" id="PF11738">
    <property type="entry name" value="DUF3298"/>
    <property type="match status" value="1"/>
</dbReference>
<feature type="domain" description="Deacetylase PdaC" evidence="2">
    <location>
        <begin position="36"/>
        <end position="138"/>
    </location>
</feature>
<feature type="domain" description="DUF3298" evidence="1">
    <location>
        <begin position="182"/>
        <end position="234"/>
    </location>
</feature>
<accession>A0ABU3BCQ2</accession>
<evidence type="ECO:0000313" key="4">
    <source>
        <dbReference type="Proteomes" id="UP001250662"/>
    </source>
</evidence>
<dbReference type="Proteomes" id="UP001250662">
    <property type="component" value="Unassembled WGS sequence"/>
</dbReference>
<dbReference type="InterPro" id="IPR021729">
    <property type="entry name" value="DUF3298"/>
</dbReference>
<sequence>MRKIVLLIFLLVLNLCCETESKLTFENLQLENEKCDACPEIKIEIPHALDETRIAETINIALKEEIVYALKFEDSLDVNTIDGAMKSFTNSYQELRRKFNDETVGWEAEFNGEIIFENDRLISILLNSYSFTGGAHGYEATTLLNFDKQKGLELENHELFHDFEGFIAFTENNFRIKQNVPTETNINSTGFMFTNDTFQLPENIGFTENGIQLIYNQYEIASYADGPIELVLPFNEVNSFLKEGYVLITD</sequence>
<dbReference type="RefSeq" id="WP_311386715.1">
    <property type="nucleotide sequence ID" value="NZ_JAVRHU010000001.1"/>
</dbReference>
<proteinExistence type="predicted"/>